<organism evidence="7 8">
    <name type="scientific">Flavobacterium jumunjinense</name>
    <dbReference type="NCBI Taxonomy" id="998845"/>
    <lineage>
        <taxon>Bacteria</taxon>
        <taxon>Pseudomonadati</taxon>
        <taxon>Bacteroidota</taxon>
        <taxon>Flavobacteriia</taxon>
        <taxon>Flavobacteriales</taxon>
        <taxon>Flavobacteriaceae</taxon>
        <taxon>Flavobacterium</taxon>
    </lineage>
</organism>
<evidence type="ECO:0000256" key="2">
    <source>
        <dbReference type="ARBA" id="ARBA00022475"/>
    </source>
</evidence>
<feature type="transmembrane region" description="Helical" evidence="6">
    <location>
        <begin position="215"/>
        <end position="235"/>
    </location>
</feature>
<keyword evidence="4 6" id="KW-1133">Transmembrane helix</keyword>
<keyword evidence="5 6" id="KW-0472">Membrane</keyword>
<dbReference type="PIRSF" id="PIRSF035875">
    <property type="entry name" value="RNase_BN"/>
    <property type="match status" value="1"/>
</dbReference>
<dbReference type="Proteomes" id="UP001589607">
    <property type="component" value="Unassembled WGS sequence"/>
</dbReference>
<keyword evidence="8" id="KW-1185">Reference proteome</keyword>
<reference evidence="7 8" key="1">
    <citation type="submission" date="2024-09" db="EMBL/GenBank/DDBJ databases">
        <authorList>
            <person name="Sun Q."/>
            <person name="Mori K."/>
        </authorList>
    </citation>
    <scope>NUCLEOTIDE SEQUENCE [LARGE SCALE GENOMIC DNA]</scope>
    <source>
        <strain evidence="7 8">CECT 7955</strain>
    </source>
</reference>
<comment type="caution">
    <text evidence="7">The sequence shown here is derived from an EMBL/GenBank/DDBJ whole genome shotgun (WGS) entry which is preliminary data.</text>
</comment>
<dbReference type="RefSeq" id="WP_236456613.1">
    <property type="nucleotide sequence ID" value="NZ_CBCSGE010000021.1"/>
</dbReference>
<evidence type="ECO:0000256" key="1">
    <source>
        <dbReference type="ARBA" id="ARBA00004651"/>
    </source>
</evidence>
<dbReference type="Pfam" id="PF03631">
    <property type="entry name" value="Virul_fac_BrkB"/>
    <property type="match status" value="1"/>
</dbReference>
<proteinExistence type="predicted"/>
<protein>
    <submittedName>
        <fullName evidence="7">YihY/virulence factor BrkB family protein</fullName>
    </submittedName>
</protein>
<gene>
    <name evidence="7" type="ORF">ACFFVF_11135</name>
</gene>
<dbReference type="PANTHER" id="PTHR30213:SF1">
    <property type="entry name" value="INNER MEMBRANE PROTEIN YHJD"/>
    <property type="match status" value="1"/>
</dbReference>
<feature type="transmembrane region" description="Helical" evidence="6">
    <location>
        <begin position="247"/>
        <end position="268"/>
    </location>
</feature>
<name>A0ABV5GNW6_9FLAO</name>
<comment type="subcellular location">
    <subcellularLocation>
        <location evidence="1">Cell membrane</location>
        <topology evidence="1">Multi-pass membrane protein</topology>
    </subcellularLocation>
</comment>
<dbReference type="InterPro" id="IPR017039">
    <property type="entry name" value="Virul_fac_BrkB"/>
</dbReference>
<evidence type="ECO:0000313" key="7">
    <source>
        <dbReference type="EMBL" id="MFB9097073.1"/>
    </source>
</evidence>
<feature type="transmembrane region" description="Helical" evidence="6">
    <location>
        <begin position="29"/>
        <end position="52"/>
    </location>
</feature>
<feature type="transmembrane region" description="Helical" evidence="6">
    <location>
        <begin position="92"/>
        <end position="110"/>
    </location>
</feature>
<evidence type="ECO:0000256" key="6">
    <source>
        <dbReference type="SAM" id="Phobius"/>
    </source>
</evidence>
<evidence type="ECO:0000256" key="5">
    <source>
        <dbReference type="ARBA" id="ARBA00023136"/>
    </source>
</evidence>
<dbReference type="EMBL" id="JBHMEY010000033">
    <property type="protein sequence ID" value="MFB9097073.1"/>
    <property type="molecule type" value="Genomic_DNA"/>
</dbReference>
<evidence type="ECO:0000313" key="8">
    <source>
        <dbReference type="Proteomes" id="UP001589607"/>
    </source>
</evidence>
<accession>A0ABV5GNW6</accession>
<dbReference type="NCBIfam" id="TIGR00765">
    <property type="entry name" value="yihY_not_rbn"/>
    <property type="match status" value="1"/>
</dbReference>
<dbReference type="PANTHER" id="PTHR30213">
    <property type="entry name" value="INNER MEMBRANE PROTEIN YHJD"/>
    <property type="match status" value="1"/>
</dbReference>
<evidence type="ECO:0000256" key="3">
    <source>
        <dbReference type="ARBA" id="ARBA00022692"/>
    </source>
</evidence>
<keyword evidence="2" id="KW-1003">Cell membrane</keyword>
<keyword evidence="3 6" id="KW-0812">Transmembrane</keyword>
<feature type="transmembrane region" description="Helical" evidence="6">
    <location>
        <begin position="130"/>
        <end position="155"/>
    </location>
</feature>
<sequence>MDFKRFLNVLKKTFTGFFDKKILKMSASLAYTTVFSIGPLLLVILYLCDIFWGREAVEGSIYNQLKNLVGQESALQIQEIIKNLTISNSTSLAGIVGIIMLIIGATSVFAEIQDSINTIWDIKPKKKSGFWLFIKSRLLSFGVIGSIGFILLVSLGISALMDGINQQLMSYFPDILYYVIYFANSVLTFIVISFLFGTIFTILPDAKIKWRQVRFASFTTALLFIFGKFLISFYISNSNISSVYGSAGSFVIVMVWVYYSSVILYFGAQLAKSYAIEYASPIQPSEFAEFITIVEKQSDNQILQEKDS</sequence>
<feature type="transmembrane region" description="Helical" evidence="6">
    <location>
        <begin position="175"/>
        <end position="203"/>
    </location>
</feature>
<evidence type="ECO:0000256" key="4">
    <source>
        <dbReference type="ARBA" id="ARBA00022989"/>
    </source>
</evidence>